<name>A0A8S5UAT5_9CAUD</name>
<accession>A0A8S5UAT5</accession>
<evidence type="ECO:0000313" key="1">
    <source>
        <dbReference type="EMBL" id="DAF91599.1"/>
    </source>
</evidence>
<protein>
    <submittedName>
        <fullName evidence="1">Uncharacterized protein</fullName>
    </submittedName>
</protein>
<dbReference type="EMBL" id="BK016058">
    <property type="protein sequence ID" value="DAF91599.1"/>
    <property type="molecule type" value="Genomic_DNA"/>
</dbReference>
<proteinExistence type="predicted"/>
<reference evidence="1" key="1">
    <citation type="journal article" date="2021" name="Proc. Natl. Acad. Sci. U.S.A.">
        <title>A Catalog of Tens of Thousands of Viruses from Human Metagenomes Reveals Hidden Associations with Chronic Diseases.</title>
        <authorList>
            <person name="Tisza M.J."/>
            <person name="Buck C.B."/>
        </authorList>
    </citation>
    <scope>NUCLEOTIDE SEQUENCE</scope>
    <source>
        <strain evidence="1">CtcK97</strain>
    </source>
</reference>
<organism evidence="1">
    <name type="scientific">Siphoviridae sp. ctcK97</name>
    <dbReference type="NCBI Taxonomy" id="2825571"/>
    <lineage>
        <taxon>Viruses</taxon>
        <taxon>Duplodnaviria</taxon>
        <taxon>Heunggongvirae</taxon>
        <taxon>Uroviricota</taxon>
        <taxon>Caudoviricetes</taxon>
    </lineage>
</organism>
<sequence length="341" mass="39106">MMGSFSTIPVFDTLIKEGLYTASMTFRCNGLFPYPPGTVVCCFGATSTPFVADEIVYESQGISEVRCISVWELLKRRNKCGSYENLYPTSFQPLALFKGFLDVINKDPNRWFTYWLRGSVPSDLTSYTDKFDPSTSIYDDMYNAALYNQLYFTSDISVTDGINNNLDITLHAKSLNDQNNIVDLGPLDSTTSRLTRRLPGAPTHWYIGKTSDYGMWKMASRGRIRTWYENRPYMQNTTDWKGVYRYESGVPGSNDREWGQTTEEIRCEPLRSVSVDIEEVQSQRFYSLPIGRPVQATIMDVMFTGYVIERTVSGGDLTTYSIKIQPDRFYQYGEEVTDKWI</sequence>